<dbReference type="SUPFAM" id="SSF51445">
    <property type="entry name" value="(Trans)glycosidases"/>
    <property type="match status" value="1"/>
</dbReference>
<evidence type="ECO:0000313" key="4">
    <source>
        <dbReference type="Proteomes" id="UP001054945"/>
    </source>
</evidence>
<evidence type="ECO:0000256" key="1">
    <source>
        <dbReference type="SAM" id="Phobius"/>
    </source>
</evidence>
<feature type="transmembrane region" description="Helical" evidence="1">
    <location>
        <begin position="178"/>
        <end position="199"/>
    </location>
</feature>
<evidence type="ECO:0000313" key="3">
    <source>
        <dbReference type="EMBL" id="GIY41758.1"/>
    </source>
</evidence>
<dbReference type="Pfam" id="PF00128">
    <property type="entry name" value="Alpha-amylase"/>
    <property type="match status" value="1"/>
</dbReference>
<name>A0AAV4T576_CAEEX</name>
<dbReference type="EMBL" id="BPLR01010752">
    <property type="protein sequence ID" value="GIY41758.1"/>
    <property type="molecule type" value="Genomic_DNA"/>
</dbReference>
<keyword evidence="4" id="KW-1185">Reference proteome</keyword>
<dbReference type="PANTHER" id="PTHR10357">
    <property type="entry name" value="ALPHA-AMYLASE FAMILY MEMBER"/>
    <property type="match status" value="1"/>
</dbReference>
<protein>
    <submittedName>
        <fullName evidence="3">Maltase 2</fullName>
    </submittedName>
</protein>
<dbReference type="PANTHER" id="PTHR10357:SF179">
    <property type="entry name" value="NEUTRAL AND BASIC AMINO ACID TRANSPORT PROTEIN RBAT"/>
    <property type="match status" value="1"/>
</dbReference>
<comment type="caution">
    <text evidence="3">The sequence shown here is derived from an EMBL/GenBank/DDBJ whole genome shotgun (WGS) entry which is preliminary data.</text>
</comment>
<dbReference type="Proteomes" id="UP001054945">
    <property type="component" value="Unassembled WGS sequence"/>
</dbReference>
<gene>
    <name evidence="3" type="primary">Mal-B2</name>
    <name evidence="3" type="ORF">CEXT_396721</name>
</gene>
<accession>A0AAV4T576</accession>
<keyword evidence="1" id="KW-0812">Transmembrane</keyword>
<dbReference type="InterPro" id="IPR017853">
    <property type="entry name" value="GH"/>
</dbReference>
<sequence>MEEIKESQVHERISKCDMEQRSISGTLEPLLIPVQKQGRRINWDFDWTRARKTSAKSFAQMDGWVKVSKDGELQQGETKEENLSGISAWTTGRPPQQGPGLTLDLRLHPQVNPPHLVTPSTAIPEQESRCSFGLLKNCTTVFQCNKFKSDMPTYKPLSKKQLSTPPSVLRQWSERSRFCMLFASIILSTVGFWVGVVLWNTKPVSKADEPDPRDQWHRDAIFYEIFPASFMDTDSDGYGDFEGIIQKLGYVRDLGVTAIRLNSIFSALDYPLEYEHIIDLHNPDPHLGRMDDFRTLVDAAHEKGLKVVLDLNPTITSDQHTWALHWQRGIPGYEHFYASANRSKVRNRDSAETELFQLIL</sequence>
<dbReference type="InterPro" id="IPR006047">
    <property type="entry name" value="GH13_cat_dom"/>
</dbReference>
<organism evidence="3 4">
    <name type="scientific">Caerostris extrusa</name>
    <name type="common">Bark spider</name>
    <name type="synonym">Caerostris bankana</name>
    <dbReference type="NCBI Taxonomy" id="172846"/>
    <lineage>
        <taxon>Eukaryota</taxon>
        <taxon>Metazoa</taxon>
        <taxon>Ecdysozoa</taxon>
        <taxon>Arthropoda</taxon>
        <taxon>Chelicerata</taxon>
        <taxon>Arachnida</taxon>
        <taxon>Araneae</taxon>
        <taxon>Araneomorphae</taxon>
        <taxon>Entelegynae</taxon>
        <taxon>Araneoidea</taxon>
        <taxon>Araneidae</taxon>
        <taxon>Caerostris</taxon>
    </lineage>
</organism>
<dbReference type="Gene3D" id="3.20.20.80">
    <property type="entry name" value="Glycosidases"/>
    <property type="match status" value="1"/>
</dbReference>
<dbReference type="AlphaFoldDB" id="A0AAV4T576"/>
<keyword evidence="1" id="KW-1133">Transmembrane helix</keyword>
<proteinExistence type="predicted"/>
<reference evidence="3 4" key="1">
    <citation type="submission" date="2021-06" db="EMBL/GenBank/DDBJ databases">
        <title>Caerostris extrusa draft genome.</title>
        <authorList>
            <person name="Kono N."/>
            <person name="Arakawa K."/>
        </authorList>
    </citation>
    <scope>NUCLEOTIDE SEQUENCE [LARGE SCALE GENOMIC DNA]</scope>
</reference>
<keyword evidence="1" id="KW-0472">Membrane</keyword>
<evidence type="ECO:0000259" key="2">
    <source>
        <dbReference type="Pfam" id="PF00128"/>
    </source>
</evidence>
<dbReference type="GO" id="GO:0005975">
    <property type="term" value="P:carbohydrate metabolic process"/>
    <property type="evidence" value="ECO:0007669"/>
    <property type="project" value="InterPro"/>
</dbReference>
<feature type="domain" description="Glycosyl hydrolase family 13 catalytic" evidence="2">
    <location>
        <begin position="225"/>
        <end position="328"/>
    </location>
</feature>